<dbReference type="InterPro" id="IPR029058">
    <property type="entry name" value="AB_hydrolase_fold"/>
</dbReference>
<dbReference type="SUPFAM" id="SSF53474">
    <property type="entry name" value="alpha/beta-Hydrolases"/>
    <property type="match status" value="1"/>
</dbReference>
<keyword evidence="3" id="KW-1185">Reference proteome</keyword>
<dbReference type="PANTHER" id="PTHR46623">
    <property type="entry name" value="CARBOXYMETHYLENEBUTENOLIDASE-RELATED"/>
    <property type="match status" value="1"/>
</dbReference>
<dbReference type="InterPro" id="IPR051049">
    <property type="entry name" value="Dienelactone_hydrolase-like"/>
</dbReference>
<dbReference type="RefSeq" id="WP_336403293.1">
    <property type="nucleotide sequence ID" value="NZ_JBAPLU010000004.1"/>
</dbReference>
<organism evidence="2 3">
    <name type="scientific">Klenkia sesuvii</name>
    <dbReference type="NCBI Taxonomy" id="3103137"/>
    <lineage>
        <taxon>Bacteria</taxon>
        <taxon>Bacillati</taxon>
        <taxon>Actinomycetota</taxon>
        <taxon>Actinomycetes</taxon>
        <taxon>Geodermatophilales</taxon>
        <taxon>Geodermatophilaceae</taxon>
        <taxon>Klenkia</taxon>
    </lineage>
</organism>
<dbReference type="Pfam" id="PF01738">
    <property type="entry name" value="DLH"/>
    <property type="match status" value="1"/>
</dbReference>
<evidence type="ECO:0000259" key="1">
    <source>
        <dbReference type="Pfam" id="PF01738"/>
    </source>
</evidence>
<dbReference type="GO" id="GO:0016787">
    <property type="term" value="F:hydrolase activity"/>
    <property type="evidence" value="ECO:0007669"/>
    <property type="project" value="UniProtKB-KW"/>
</dbReference>
<keyword evidence="2" id="KW-0378">Hydrolase</keyword>
<gene>
    <name evidence="2" type="ORF">TEK04_05405</name>
</gene>
<dbReference type="InterPro" id="IPR002925">
    <property type="entry name" value="Dienelactn_hydro"/>
</dbReference>
<dbReference type="Gene3D" id="3.40.50.1820">
    <property type="entry name" value="alpha/beta hydrolase"/>
    <property type="match status" value="1"/>
</dbReference>
<dbReference type="PANTHER" id="PTHR46623:SF6">
    <property type="entry name" value="ALPHA_BETA-HYDROLASES SUPERFAMILY PROTEIN"/>
    <property type="match status" value="1"/>
</dbReference>
<proteinExistence type="predicted"/>
<sequence>MTTIESRTLGAVPVRVARPAGAASSAVVVLHQAPGWSPQVADWLTRLGDAGHLAVAPLLLHHRGVESVDPGERFGGDLGAFAAFLPGDDLIASDVDEVLAFVRREGVDGRRTGVVGFSYGGRAAFLTAARHELGAAVTFYGTGIQRPGYPGNEDLPALADHIENLRTPWLGLYGETDFLLQPGELDEFETALEQAPASTEVVRYPDAGHAFDIDIRFGPDAPSSLVPAAAADATSRAEAFLGHHLG</sequence>
<feature type="domain" description="Dienelactone hydrolase" evidence="1">
    <location>
        <begin position="14"/>
        <end position="244"/>
    </location>
</feature>
<evidence type="ECO:0000313" key="3">
    <source>
        <dbReference type="Proteomes" id="UP001361570"/>
    </source>
</evidence>
<protein>
    <submittedName>
        <fullName evidence="2">Dienelactone hydrolase family protein</fullName>
    </submittedName>
</protein>
<dbReference type="EMBL" id="JBAPLU010000004">
    <property type="protein sequence ID" value="MEI4271150.1"/>
    <property type="molecule type" value="Genomic_DNA"/>
</dbReference>
<accession>A0ABU8DQN0</accession>
<comment type="caution">
    <text evidence="2">The sequence shown here is derived from an EMBL/GenBank/DDBJ whole genome shotgun (WGS) entry which is preliminary data.</text>
</comment>
<reference evidence="2 3" key="1">
    <citation type="submission" date="2024-03" db="EMBL/GenBank/DDBJ databases">
        <title>Draft genome sequence of Klenkia sp. LSe6-5.</title>
        <authorList>
            <person name="Duangmal K."/>
            <person name="Chantavorakit T."/>
        </authorList>
    </citation>
    <scope>NUCLEOTIDE SEQUENCE [LARGE SCALE GENOMIC DNA]</scope>
    <source>
        <strain evidence="2 3">LSe6-5</strain>
    </source>
</reference>
<name>A0ABU8DQN0_9ACTN</name>
<evidence type="ECO:0000313" key="2">
    <source>
        <dbReference type="EMBL" id="MEI4271150.1"/>
    </source>
</evidence>
<dbReference type="Proteomes" id="UP001361570">
    <property type="component" value="Unassembled WGS sequence"/>
</dbReference>